<keyword evidence="1" id="KW-1133">Transmembrane helix</keyword>
<evidence type="ECO:0000259" key="2">
    <source>
        <dbReference type="Pfam" id="PF20167"/>
    </source>
</evidence>
<name>A0A438HYQ9_VITVI</name>
<evidence type="ECO:0000313" key="3">
    <source>
        <dbReference type="EMBL" id="RVW89598.1"/>
    </source>
</evidence>
<keyword evidence="1" id="KW-0812">Transmembrane</keyword>
<protein>
    <recommendedName>
        <fullName evidence="2">Putative plant transposon protein domain-containing protein</fullName>
    </recommendedName>
</protein>
<feature type="transmembrane region" description="Helical" evidence="1">
    <location>
        <begin position="116"/>
        <end position="136"/>
    </location>
</feature>
<organism evidence="3 4">
    <name type="scientific">Vitis vinifera</name>
    <name type="common">Grape</name>
    <dbReference type="NCBI Taxonomy" id="29760"/>
    <lineage>
        <taxon>Eukaryota</taxon>
        <taxon>Viridiplantae</taxon>
        <taxon>Streptophyta</taxon>
        <taxon>Embryophyta</taxon>
        <taxon>Tracheophyta</taxon>
        <taxon>Spermatophyta</taxon>
        <taxon>Magnoliopsida</taxon>
        <taxon>eudicotyledons</taxon>
        <taxon>Gunneridae</taxon>
        <taxon>Pentapetalae</taxon>
        <taxon>rosids</taxon>
        <taxon>Vitales</taxon>
        <taxon>Vitaceae</taxon>
        <taxon>Viteae</taxon>
        <taxon>Vitis</taxon>
    </lineage>
</organism>
<accession>A0A438HYQ9</accession>
<dbReference type="EMBL" id="QGNW01000162">
    <property type="protein sequence ID" value="RVW89598.1"/>
    <property type="molecule type" value="Genomic_DNA"/>
</dbReference>
<evidence type="ECO:0000256" key="1">
    <source>
        <dbReference type="SAM" id="Phobius"/>
    </source>
</evidence>
<reference evidence="3 4" key="1">
    <citation type="journal article" date="2018" name="PLoS Genet.">
        <title>Population sequencing reveals clonal diversity and ancestral inbreeding in the grapevine cultivar Chardonnay.</title>
        <authorList>
            <person name="Roach M.J."/>
            <person name="Johnson D.L."/>
            <person name="Bohlmann J."/>
            <person name="van Vuuren H.J."/>
            <person name="Jones S.J."/>
            <person name="Pretorius I.S."/>
            <person name="Schmidt S.A."/>
            <person name="Borneman A.R."/>
        </authorList>
    </citation>
    <scope>NUCLEOTIDE SEQUENCE [LARGE SCALE GENOMIC DNA]</scope>
    <source>
        <strain evidence="4">cv. Chardonnay</strain>
        <tissue evidence="3">Leaf</tissue>
    </source>
</reference>
<feature type="domain" description="Putative plant transposon protein" evidence="2">
    <location>
        <begin position="233"/>
        <end position="408"/>
    </location>
</feature>
<evidence type="ECO:0000313" key="4">
    <source>
        <dbReference type="Proteomes" id="UP000288805"/>
    </source>
</evidence>
<dbReference type="AlphaFoldDB" id="A0A438HYQ9"/>
<dbReference type="Pfam" id="PF20167">
    <property type="entry name" value="Transposase_32"/>
    <property type="match status" value="1"/>
</dbReference>
<sequence length="415" mass="46056">MSKTPKSGYSSHSFQALGFSFQRRTLRLREEPLVSTIRRRLVQSGRCHRKSSSCTTLILISICCRRFGALLARLVSIFSSLFVACCRRPVFPFPLVGIRSSFSCGIIDMISSRQRIADLVALVVIAFLVCTVDYLGNMPPKCRRSKAPVKGSSSRTSKGARDENLSIIPSIQPPSIPKAPAKTSIDGIPFNAFPAKFCRDQYTKVYRQRSLVLERKLHLESFLDTPIPDLFVELGWLPLANFTGSACAPIVRMFYSNIIEHDLDESYLQSSLFGIVVKVTPKIIAEVLGIPLVQALSVSDLEITSDLLARVSVDLWGEVRGQLGLGVHTGSLSRPAWVLATFLSFSVYPSSHRANICKNGCILLSRILHREPINLASCILDEMIFRGDPTVSKKEVLPYGILITQICQGLELYFL</sequence>
<proteinExistence type="predicted"/>
<comment type="caution">
    <text evidence="3">The sequence shown here is derived from an EMBL/GenBank/DDBJ whole genome shotgun (WGS) entry which is preliminary data.</text>
</comment>
<keyword evidence="1" id="KW-0472">Membrane</keyword>
<dbReference type="InterPro" id="IPR046796">
    <property type="entry name" value="Transposase_32_dom"/>
</dbReference>
<dbReference type="Proteomes" id="UP000288805">
    <property type="component" value="Unassembled WGS sequence"/>
</dbReference>
<gene>
    <name evidence="3" type="ORF">CK203_036446</name>
</gene>